<gene>
    <name evidence="2" type="ORF">DFP72DRAFT_914982</name>
</gene>
<dbReference type="OrthoDB" id="2886770at2759"/>
<dbReference type="InterPro" id="IPR032675">
    <property type="entry name" value="LRR_dom_sf"/>
</dbReference>
<accession>A0A8H6LYM4</accession>
<dbReference type="Proteomes" id="UP000521943">
    <property type="component" value="Unassembled WGS sequence"/>
</dbReference>
<protein>
    <recommendedName>
        <fullName evidence="1">F-box domain-containing protein</fullName>
    </recommendedName>
</protein>
<dbReference type="InterPro" id="IPR001810">
    <property type="entry name" value="F-box_dom"/>
</dbReference>
<evidence type="ECO:0000259" key="1">
    <source>
        <dbReference type="Pfam" id="PF12937"/>
    </source>
</evidence>
<evidence type="ECO:0000313" key="2">
    <source>
        <dbReference type="EMBL" id="KAF6748923.1"/>
    </source>
</evidence>
<evidence type="ECO:0000313" key="3">
    <source>
        <dbReference type="Proteomes" id="UP000521943"/>
    </source>
</evidence>
<dbReference type="EMBL" id="JACGCI010000067">
    <property type="protein sequence ID" value="KAF6748923.1"/>
    <property type="molecule type" value="Genomic_DNA"/>
</dbReference>
<dbReference type="Gene3D" id="1.20.1280.50">
    <property type="match status" value="1"/>
</dbReference>
<comment type="caution">
    <text evidence="2">The sequence shown here is derived from an EMBL/GenBank/DDBJ whole genome shotgun (WGS) entry which is preliminary data.</text>
</comment>
<dbReference type="Gene3D" id="3.80.10.10">
    <property type="entry name" value="Ribonuclease Inhibitor"/>
    <property type="match status" value="1"/>
</dbReference>
<feature type="domain" description="F-box" evidence="1">
    <location>
        <begin position="8"/>
        <end position="78"/>
    </location>
</feature>
<keyword evidence="3" id="KW-1185">Reference proteome</keyword>
<proteinExistence type="predicted"/>
<organism evidence="2 3">
    <name type="scientific">Ephemerocybe angulata</name>
    <dbReference type="NCBI Taxonomy" id="980116"/>
    <lineage>
        <taxon>Eukaryota</taxon>
        <taxon>Fungi</taxon>
        <taxon>Dikarya</taxon>
        <taxon>Basidiomycota</taxon>
        <taxon>Agaricomycotina</taxon>
        <taxon>Agaricomycetes</taxon>
        <taxon>Agaricomycetidae</taxon>
        <taxon>Agaricales</taxon>
        <taxon>Agaricineae</taxon>
        <taxon>Psathyrellaceae</taxon>
        <taxon>Ephemerocybe</taxon>
    </lineage>
</organism>
<dbReference type="AlphaFoldDB" id="A0A8H6LYM4"/>
<reference evidence="2 3" key="1">
    <citation type="submission" date="2020-07" db="EMBL/GenBank/DDBJ databases">
        <title>Comparative genomics of pyrophilous fungi reveals a link between fire events and developmental genes.</title>
        <authorList>
            <consortium name="DOE Joint Genome Institute"/>
            <person name="Steindorff A.S."/>
            <person name="Carver A."/>
            <person name="Calhoun S."/>
            <person name="Stillman K."/>
            <person name="Liu H."/>
            <person name="Lipzen A."/>
            <person name="Pangilinan J."/>
            <person name="Labutti K."/>
            <person name="Bruns T.D."/>
            <person name="Grigoriev I.V."/>
        </authorList>
    </citation>
    <scope>NUCLEOTIDE SEQUENCE [LARGE SCALE GENOMIC DNA]</scope>
    <source>
        <strain evidence="2 3">CBS 144469</strain>
    </source>
</reference>
<sequence>MLSSSCLSDVPEEIWLQIFKAYLDTAHAAALAPDLDRRTIMPHHHAFLHSNLFVLSAVCKDWRSLCLNNSILWSTLYLCFWTYYDDRRTLKRRGGKPQLLKKVINGMELWLSRAKKQPLFISFNIHPSTHPRPCTLITGRAQQIQTLDIRLPPNWYNAFDKLDFPLLTTLKVQVSGVKVNWNGTRSRWATMTAPLDLSQCPRLSSVEVTGTFSHNQIVLPWHQIVKIQLSEVVPRDLVEVLKLLPNIEECLMDFGGSDCMGHDFPTGRVRARNLKSLTLKNVGYKAVSILRTIPLHLCSLRVRVLHMGFDGYEARDKIFDPILPFSDTLLSLSINLCPSTSRGRAKYIDFLSQFRSLVTLELLTEKMLYKDFIEALLMVPGRLPNLRSVTINWQFASNVYDDVLLAALRFRRNVDAGLNVGSEEPPAPHAGAVLERFELQCWSAESSESPGASIKPELMQLVMDGLKLKIFDRRTGLYTP</sequence>
<name>A0A8H6LYM4_9AGAR</name>
<dbReference type="SUPFAM" id="SSF52047">
    <property type="entry name" value="RNI-like"/>
    <property type="match status" value="1"/>
</dbReference>
<dbReference type="Pfam" id="PF12937">
    <property type="entry name" value="F-box-like"/>
    <property type="match status" value="1"/>
</dbReference>